<dbReference type="Gene3D" id="3.40.800.10">
    <property type="entry name" value="Ureohydrolase domain"/>
    <property type="match status" value="1"/>
</dbReference>
<dbReference type="GO" id="GO:0046872">
    <property type="term" value="F:metal ion binding"/>
    <property type="evidence" value="ECO:0007669"/>
    <property type="project" value="UniProtKB-KW"/>
</dbReference>
<dbReference type="InterPro" id="IPR023696">
    <property type="entry name" value="Ureohydrolase_dom_sf"/>
</dbReference>
<dbReference type="InterPro" id="IPR020855">
    <property type="entry name" value="Ureohydrolase_Mn_BS"/>
</dbReference>
<dbReference type="PROSITE" id="PS01053">
    <property type="entry name" value="ARGINASE_1"/>
    <property type="match status" value="1"/>
</dbReference>
<sequence length="389" mass="42849">MAPEDPIRREDLRGTWAMEHADDIPPARRKELTRLALEHGLESAESIRDREIPLFNRGQWGFSNSGTFLRVPFLHDMRELGGQDVAFVGVPLDTGTTFRSGTRWGPEAMRRISSLSGGSNLVLGVDLVESLTMVDVGDVSVIPANIEKSFDQIDRAIGYIIERGVFPVVLGGDHSIGYPDIRGLARYIDGNVGIIHFDRHSDLSEYNMDERMHGTPFFHATNIPNAPPTNLVQIGIGGWTSSRDGLRNARERRATVITIDDVDRYGIERVCEYALEIAWKNARCVYLSFDIDCMDPAFAPGTGTPEPGGLLPREVFQMLRLIAREGLAGMEVVEVSPPYDVADVTSLLGTRVIMEVLGTLVLNRKLGRIPQRDEAPGEPSAGSAEADRG</sequence>
<organism evidence="5 6">
    <name type="scientific">Thermalbibacter longus</name>
    <dbReference type="NCBI Taxonomy" id="2951981"/>
    <lineage>
        <taxon>Bacteria</taxon>
        <taxon>Pseudomonadati</taxon>
        <taxon>Thermomicrobiota</taxon>
        <taxon>Thermomicrobia</taxon>
        <taxon>Thermomicrobiales</taxon>
        <taxon>Thermomicrobiaceae</taxon>
        <taxon>Thermalbibacter</taxon>
    </lineage>
</organism>
<dbReference type="EMBL" id="JAMSLR010000002">
    <property type="protein sequence ID" value="MCM8748368.1"/>
    <property type="molecule type" value="Genomic_DNA"/>
</dbReference>
<dbReference type="CDD" id="cd09990">
    <property type="entry name" value="Agmatinase-like"/>
    <property type="match status" value="1"/>
</dbReference>
<dbReference type="PANTHER" id="PTHR11358:SF26">
    <property type="entry name" value="GUANIDINO ACID HYDROLASE, MITOCHONDRIAL"/>
    <property type="match status" value="1"/>
</dbReference>
<dbReference type="PRINTS" id="PR00116">
    <property type="entry name" value="ARGINASE"/>
</dbReference>
<evidence type="ECO:0000256" key="2">
    <source>
        <dbReference type="ARBA" id="ARBA00022723"/>
    </source>
</evidence>
<dbReference type="GO" id="GO:0008783">
    <property type="term" value="F:agmatinase activity"/>
    <property type="evidence" value="ECO:0007669"/>
    <property type="project" value="TreeGrafter"/>
</dbReference>
<dbReference type="SUPFAM" id="SSF52768">
    <property type="entry name" value="Arginase/deacetylase"/>
    <property type="match status" value="1"/>
</dbReference>
<evidence type="ECO:0000256" key="4">
    <source>
        <dbReference type="RuleBase" id="RU003684"/>
    </source>
</evidence>
<evidence type="ECO:0000313" key="6">
    <source>
        <dbReference type="Proteomes" id="UP001165306"/>
    </source>
</evidence>
<comment type="similarity">
    <text evidence="1">Belongs to the arginase family. Agmatinase subfamily.</text>
</comment>
<gene>
    <name evidence="5" type="ORF">NET02_04360</name>
</gene>
<protein>
    <submittedName>
        <fullName evidence="5">Agmatinase family protein</fullName>
    </submittedName>
</protein>
<evidence type="ECO:0000313" key="5">
    <source>
        <dbReference type="EMBL" id="MCM8748368.1"/>
    </source>
</evidence>
<dbReference type="PROSITE" id="PS51409">
    <property type="entry name" value="ARGINASE_2"/>
    <property type="match status" value="1"/>
</dbReference>
<keyword evidence="6" id="KW-1185">Reference proteome</keyword>
<evidence type="ECO:0000256" key="3">
    <source>
        <dbReference type="ARBA" id="ARBA00022801"/>
    </source>
</evidence>
<dbReference type="RefSeq" id="WP_284056149.1">
    <property type="nucleotide sequence ID" value="NZ_JAMSLR010000002.1"/>
</dbReference>
<dbReference type="Pfam" id="PF00491">
    <property type="entry name" value="Arginase"/>
    <property type="match status" value="1"/>
</dbReference>
<reference evidence="5" key="1">
    <citation type="submission" date="2022-06" db="EMBL/GenBank/DDBJ databases">
        <title>CFH 74404 Thermomicrobiaceae sp.</title>
        <authorList>
            <person name="Ming H."/>
            <person name="Li W.-J."/>
            <person name="Zhao Z."/>
        </authorList>
    </citation>
    <scope>NUCLEOTIDE SEQUENCE</scope>
    <source>
        <strain evidence="5">CFH 74404</strain>
    </source>
</reference>
<dbReference type="Proteomes" id="UP001165306">
    <property type="component" value="Unassembled WGS sequence"/>
</dbReference>
<keyword evidence="3 4" id="KW-0378">Hydrolase</keyword>
<proteinExistence type="inferred from homology"/>
<comment type="caution">
    <text evidence="5">The sequence shown here is derived from an EMBL/GenBank/DDBJ whole genome shotgun (WGS) entry which is preliminary data.</text>
</comment>
<evidence type="ECO:0000256" key="1">
    <source>
        <dbReference type="ARBA" id="ARBA00009227"/>
    </source>
</evidence>
<dbReference type="AlphaFoldDB" id="A0AA42BC34"/>
<keyword evidence="2" id="KW-0479">Metal-binding</keyword>
<dbReference type="InterPro" id="IPR006035">
    <property type="entry name" value="Ureohydrolase"/>
</dbReference>
<name>A0AA42BC34_9BACT</name>
<dbReference type="PANTHER" id="PTHR11358">
    <property type="entry name" value="ARGINASE/AGMATINASE"/>
    <property type="match status" value="1"/>
</dbReference>
<accession>A0AA42BC34</accession>
<dbReference type="GO" id="GO:0033389">
    <property type="term" value="P:putrescine biosynthetic process from arginine, via agmatine"/>
    <property type="evidence" value="ECO:0007669"/>
    <property type="project" value="TreeGrafter"/>
</dbReference>